<evidence type="ECO:0000313" key="4">
    <source>
        <dbReference type="EMBL" id="CAF4067176.1"/>
    </source>
</evidence>
<dbReference type="EMBL" id="CAJNOK010048244">
    <property type="protein sequence ID" value="CAF1591254.1"/>
    <property type="molecule type" value="Genomic_DNA"/>
</dbReference>
<protein>
    <submittedName>
        <fullName evidence="2">Uncharacterized protein</fullName>
    </submittedName>
</protein>
<accession>A0A815C5D6</accession>
<dbReference type="Proteomes" id="UP000682733">
    <property type="component" value="Unassembled WGS sequence"/>
</dbReference>
<evidence type="ECO:0000313" key="2">
    <source>
        <dbReference type="EMBL" id="CAF1275943.1"/>
    </source>
</evidence>
<evidence type="ECO:0000313" key="3">
    <source>
        <dbReference type="EMBL" id="CAF1591254.1"/>
    </source>
</evidence>
<dbReference type="Proteomes" id="UP000663829">
    <property type="component" value="Unassembled WGS sequence"/>
</dbReference>
<dbReference type="EMBL" id="CAJOBA010071671">
    <property type="protein sequence ID" value="CAF4395285.1"/>
    <property type="molecule type" value="Genomic_DNA"/>
</dbReference>
<dbReference type="AlphaFoldDB" id="A0A815C5D6"/>
<dbReference type="EMBL" id="CAJNOQ010011397">
    <property type="protein sequence ID" value="CAF1275943.1"/>
    <property type="molecule type" value="Genomic_DNA"/>
</dbReference>
<keyword evidence="6" id="KW-1185">Reference proteome</keyword>
<proteinExistence type="predicted"/>
<dbReference type="Proteomes" id="UP000677228">
    <property type="component" value="Unassembled WGS sequence"/>
</dbReference>
<evidence type="ECO:0000313" key="5">
    <source>
        <dbReference type="EMBL" id="CAF4395285.1"/>
    </source>
</evidence>
<name>A0A815C5D6_9BILA</name>
<keyword evidence="1" id="KW-0175">Coiled coil</keyword>
<sequence length="179" mass="21215">MSTCLAKTAYCAQFVYDNIQLVSMWLSFEDTTVLDNALITMEHLYKSGVVNIHLKRLMNEQSFFEIEYSVKKIQSKKDDDIDNEEQEQQREEEKIKFILTLDDIEDHKRQLTFCNVDLHQNMKQKIILLSEQLKLLHIIENIYLKLLKLEMSGHPEYQLKNEKYDIYDRTGKEVCGLST</sequence>
<organism evidence="2 6">
    <name type="scientific">Didymodactylos carnosus</name>
    <dbReference type="NCBI Taxonomy" id="1234261"/>
    <lineage>
        <taxon>Eukaryota</taxon>
        <taxon>Metazoa</taxon>
        <taxon>Spiralia</taxon>
        <taxon>Gnathifera</taxon>
        <taxon>Rotifera</taxon>
        <taxon>Eurotatoria</taxon>
        <taxon>Bdelloidea</taxon>
        <taxon>Philodinida</taxon>
        <taxon>Philodinidae</taxon>
        <taxon>Didymodactylos</taxon>
    </lineage>
</organism>
<evidence type="ECO:0000256" key="1">
    <source>
        <dbReference type="SAM" id="Coils"/>
    </source>
</evidence>
<dbReference type="Proteomes" id="UP000681722">
    <property type="component" value="Unassembled WGS sequence"/>
</dbReference>
<reference evidence="2" key="1">
    <citation type="submission" date="2021-02" db="EMBL/GenBank/DDBJ databases">
        <authorList>
            <person name="Nowell W R."/>
        </authorList>
    </citation>
    <scope>NUCLEOTIDE SEQUENCE</scope>
</reference>
<evidence type="ECO:0000313" key="6">
    <source>
        <dbReference type="Proteomes" id="UP000663829"/>
    </source>
</evidence>
<gene>
    <name evidence="2" type="ORF">GPM918_LOCUS27319</name>
    <name evidence="3" type="ORF">OVA965_LOCUS41561</name>
    <name evidence="4" type="ORF">SRO942_LOCUS27612</name>
    <name evidence="5" type="ORF">TMI583_LOCUS43239</name>
</gene>
<dbReference type="OrthoDB" id="10060738at2759"/>
<feature type="coiled-coil region" evidence="1">
    <location>
        <begin position="74"/>
        <end position="101"/>
    </location>
</feature>
<comment type="caution">
    <text evidence="2">The sequence shown here is derived from an EMBL/GenBank/DDBJ whole genome shotgun (WGS) entry which is preliminary data.</text>
</comment>
<dbReference type="EMBL" id="CAJOBC010025444">
    <property type="protein sequence ID" value="CAF4067176.1"/>
    <property type="molecule type" value="Genomic_DNA"/>
</dbReference>